<dbReference type="Gene3D" id="3.40.309.10">
    <property type="entry name" value="Aldehyde Dehydrogenase, Chain A, domain 2"/>
    <property type="match status" value="1"/>
</dbReference>
<reference evidence="4" key="1">
    <citation type="submission" date="2024-05" db="EMBL/GenBank/DDBJ databases">
        <title>30 novel species of actinomycetes from the DSMZ collection.</title>
        <authorList>
            <person name="Nouioui I."/>
        </authorList>
    </citation>
    <scope>NUCLEOTIDE SEQUENCE</scope>
    <source>
        <strain evidence="4">DSM 41014</strain>
    </source>
</reference>
<organism evidence="4 5">
    <name type="scientific">Streptomyces hintoniae</name>
    <dbReference type="NCBI Taxonomy" id="3075521"/>
    <lineage>
        <taxon>Bacteria</taxon>
        <taxon>Bacillati</taxon>
        <taxon>Actinomycetota</taxon>
        <taxon>Actinomycetes</taxon>
        <taxon>Kitasatosporales</taxon>
        <taxon>Streptomycetaceae</taxon>
        <taxon>Streptomyces</taxon>
    </lineage>
</organism>
<comment type="caution">
    <text evidence="4">The sequence shown here is derived from an EMBL/GenBank/DDBJ whole genome shotgun (WGS) entry which is preliminary data.</text>
</comment>
<keyword evidence="5" id="KW-1185">Reference proteome</keyword>
<dbReference type="Pfam" id="PF00171">
    <property type="entry name" value="Aldedh"/>
    <property type="match status" value="1"/>
</dbReference>
<dbReference type="InterPro" id="IPR015590">
    <property type="entry name" value="Aldehyde_DH_dom"/>
</dbReference>
<dbReference type="EMBL" id="JAVRFF010000020">
    <property type="protein sequence ID" value="MDT0474197.1"/>
    <property type="molecule type" value="Genomic_DNA"/>
</dbReference>
<dbReference type="Gene3D" id="3.40.605.10">
    <property type="entry name" value="Aldehyde Dehydrogenase, Chain A, domain 1"/>
    <property type="match status" value="1"/>
</dbReference>
<accession>A0ABU2ULQ1</accession>
<dbReference type="PANTHER" id="PTHR42862">
    <property type="entry name" value="DELTA-1-PYRROLINE-5-CARBOXYLATE DEHYDROGENASE 1, ISOFORM A-RELATED"/>
    <property type="match status" value="1"/>
</dbReference>
<protein>
    <submittedName>
        <fullName evidence="4">Phenylacetic acid degradation protein PaaN</fullName>
    </submittedName>
</protein>
<dbReference type="NCBIfam" id="TIGR02288">
    <property type="entry name" value="PaaN_2"/>
    <property type="match status" value="1"/>
</dbReference>
<sequence>MAAEPSAHALIAAHRPTLDQALEAIRTRAYWSPHPEHPKAYGENGSLDAAAGKAAFDALLGTRLDLGQPGTDDWTGAEESPYGIALGVTYPHADPDVLLPAMRAGQPAWRDAGPELRAMVCLEILKRISDRTHEFAHAVMHTSGQAFMMAFQAGGPHAQDRGLEAVAYAYAEQVRTPAAAEWTKPQGKRDPLALTKTFTPVPRGVALVIGCNTFPTWNGFPGLFASLATGNAVLVKPHPRAVLPLALTVRIAREALADAGFDPNLVALAAERPGEGIAKTLATRPEIRIVDYTGSTAFGDWLEANARQAQVYTEKAGVNTVVVESTDDYRGMLGNLAFSLSLYSGQMCTTPQNLLIPRDGIRTDAGPRTFDEVVADLARAVDGLLGDDARANGLLGALVNPEVKARLEAAAGLGEVALASREIVNPDFPGAVVRTPLIVKLDGTKPDDEAAWTSECFGPVSFAVAVDSAAHAVELLRRTVRERGAMTVGAYTTDQDVERSVEEVCLEESAQLSLNLTGGVYVNQTAAFSDFHGSGGNPAANAALTDTAFVANRFRTVEVRRPA</sequence>
<keyword evidence="2" id="KW-0520">NAD</keyword>
<dbReference type="Proteomes" id="UP001180489">
    <property type="component" value="Unassembled WGS sequence"/>
</dbReference>
<evidence type="ECO:0000256" key="1">
    <source>
        <dbReference type="ARBA" id="ARBA00023002"/>
    </source>
</evidence>
<keyword evidence="1" id="KW-0560">Oxidoreductase</keyword>
<gene>
    <name evidence="4" type="primary">paaN</name>
    <name evidence="4" type="ORF">RM863_18895</name>
</gene>
<evidence type="ECO:0000256" key="2">
    <source>
        <dbReference type="ARBA" id="ARBA00023027"/>
    </source>
</evidence>
<proteinExistence type="predicted"/>
<dbReference type="InterPro" id="IPR016162">
    <property type="entry name" value="Ald_DH_N"/>
</dbReference>
<evidence type="ECO:0000259" key="3">
    <source>
        <dbReference type="Pfam" id="PF00171"/>
    </source>
</evidence>
<dbReference type="InterPro" id="IPR050485">
    <property type="entry name" value="Proline_metab_enzyme"/>
</dbReference>
<dbReference type="InterPro" id="IPR011975">
    <property type="entry name" value="PaaN_2"/>
</dbReference>
<evidence type="ECO:0000313" key="4">
    <source>
        <dbReference type="EMBL" id="MDT0474197.1"/>
    </source>
</evidence>
<dbReference type="InterPro" id="IPR016163">
    <property type="entry name" value="Ald_DH_C"/>
</dbReference>
<dbReference type="InterPro" id="IPR016161">
    <property type="entry name" value="Ald_DH/histidinol_DH"/>
</dbReference>
<dbReference type="SUPFAM" id="SSF53720">
    <property type="entry name" value="ALDH-like"/>
    <property type="match status" value="1"/>
</dbReference>
<dbReference type="PANTHER" id="PTHR42862:SF1">
    <property type="entry name" value="DELTA-1-PYRROLINE-5-CARBOXYLATE DEHYDROGENASE 2, ISOFORM A-RELATED"/>
    <property type="match status" value="1"/>
</dbReference>
<feature type="domain" description="Aldehyde dehydrogenase" evidence="3">
    <location>
        <begin position="98"/>
        <end position="479"/>
    </location>
</feature>
<dbReference type="RefSeq" id="WP_311635805.1">
    <property type="nucleotide sequence ID" value="NZ_JAVRFF010000020.1"/>
</dbReference>
<name>A0ABU2ULQ1_9ACTN</name>
<evidence type="ECO:0000313" key="5">
    <source>
        <dbReference type="Proteomes" id="UP001180489"/>
    </source>
</evidence>